<dbReference type="InterPro" id="IPR036890">
    <property type="entry name" value="HATPase_C_sf"/>
</dbReference>
<name>A0A3D9I111_9BACL</name>
<evidence type="ECO:0000256" key="11">
    <source>
        <dbReference type="ARBA" id="ARBA00023136"/>
    </source>
</evidence>
<dbReference type="PANTHER" id="PTHR45453">
    <property type="entry name" value="PHOSPHATE REGULON SENSOR PROTEIN PHOR"/>
    <property type="match status" value="1"/>
</dbReference>
<dbReference type="SMART" id="SM00304">
    <property type="entry name" value="HAMP"/>
    <property type="match status" value="1"/>
</dbReference>
<dbReference type="Gene3D" id="6.10.340.10">
    <property type="match status" value="1"/>
</dbReference>
<dbReference type="InterPro" id="IPR003661">
    <property type="entry name" value="HisK_dim/P_dom"/>
</dbReference>
<dbReference type="GO" id="GO:0005886">
    <property type="term" value="C:plasma membrane"/>
    <property type="evidence" value="ECO:0007669"/>
    <property type="project" value="UniProtKB-SubCell"/>
</dbReference>
<sequence length="382" mass="42958">MKLTVRMKIFACMGLLVLIVSFTFSLTTQVYTSGLIDQFQRVQNDADYLSASPDERIEMFQSYILEHTRLNALLKVTNGMRLFFFVAIGLFFSFWISGVLTLPLKKLIAAIERVTQGDLNVKVPVDSKDEYGKVAKTFNDMTFRLREAEDARRRLVADVAHELRTPLSIMQLKLENAQQTGQSVPPEMLLRLHDEVIRLGLLVEDLHVLSLAEAGRLTLDCKPLDLSARLEQIVDDVKMEADDNGLEISFYSNTRPITVMADARRITQVFINILTNAIRYTPEGGKISVVIEDKVLDLNAVYTCVSMIDTGIGIPADELTHLFDRFYRVEKARSRHTGGTGLGLSIAHHLVRAHGGFIRVESEPDQGTTFTVYLPSGKYNNN</sequence>
<dbReference type="FunFam" id="3.30.565.10:FF:000006">
    <property type="entry name" value="Sensor histidine kinase WalK"/>
    <property type="match status" value="1"/>
</dbReference>
<feature type="domain" description="Histidine kinase" evidence="13">
    <location>
        <begin position="158"/>
        <end position="378"/>
    </location>
</feature>
<dbReference type="InterPro" id="IPR050351">
    <property type="entry name" value="BphY/WalK/GraS-like"/>
</dbReference>
<dbReference type="GO" id="GO:0004721">
    <property type="term" value="F:phosphoprotein phosphatase activity"/>
    <property type="evidence" value="ECO:0007669"/>
    <property type="project" value="TreeGrafter"/>
</dbReference>
<dbReference type="Gene3D" id="3.30.565.10">
    <property type="entry name" value="Histidine kinase-like ATPase, C-terminal domain"/>
    <property type="match status" value="1"/>
</dbReference>
<dbReference type="InterPro" id="IPR003594">
    <property type="entry name" value="HATPase_dom"/>
</dbReference>
<dbReference type="PRINTS" id="PR00344">
    <property type="entry name" value="BCTRLSENSOR"/>
</dbReference>
<dbReference type="InterPro" id="IPR003660">
    <property type="entry name" value="HAMP_dom"/>
</dbReference>
<keyword evidence="11 12" id="KW-0472">Membrane</keyword>
<dbReference type="Proteomes" id="UP000256869">
    <property type="component" value="Unassembled WGS sequence"/>
</dbReference>
<dbReference type="SUPFAM" id="SSF47384">
    <property type="entry name" value="Homodimeric domain of signal transducing histidine kinase"/>
    <property type="match status" value="1"/>
</dbReference>
<feature type="domain" description="HAMP" evidence="14">
    <location>
        <begin position="98"/>
        <end position="150"/>
    </location>
</feature>
<evidence type="ECO:0000256" key="12">
    <source>
        <dbReference type="SAM" id="Phobius"/>
    </source>
</evidence>
<dbReference type="Pfam" id="PF00672">
    <property type="entry name" value="HAMP"/>
    <property type="match status" value="1"/>
</dbReference>
<reference evidence="15 16" key="1">
    <citation type="submission" date="2018-07" db="EMBL/GenBank/DDBJ databases">
        <title>Genomic Encyclopedia of Type Strains, Phase III (KMG-III): the genomes of soil and plant-associated and newly described type strains.</title>
        <authorList>
            <person name="Whitman W."/>
        </authorList>
    </citation>
    <scope>NUCLEOTIDE SEQUENCE [LARGE SCALE GENOMIC DNA]</scope>
    <source>
        <strain evidence="15 16">CECT 8236</strain>
    </source>
</reference>
<gene>
    <name evidence="15" type="ORF">DFP95_11844</name>
</gene>
<dbReference type="InterPro" id="IPR004358">
    <property type="entry name" value="Sig_transdc_His_kin-like_C"/>
</dbReference>
<dbReference type="EMBL" id="QRDY01000018">
    <property type="protein sequence ID" value="RED55309.1"/>
    <property type="molecule type" value="Genomic_DNA"/>
</dbReference>
<dbReference type="PANTHER" id="PTHR45453:SF1">
    <property type="entry name" value="PHOSPHATE REGULON SENSOR PROTEIN PHOR"/>
    <property type="match status" value="1"/>
</dbReference>
<evidence type="ECO:0000256" key="2">
    <source>
        <dbReference type="ARBA" id="ARBA00004651"/>
    </source>
</evidence>
<feature type="transmembrane region" description="Helical" evidence="12">
    <location>
        <begin position="82"/>
        <end position="104"/>
    </location>
</feature>
<comment type="subcellular location">
    <subcellularLocation>
        <location evidence="2">Cell membrane</location>
        <topology evidence="2">Multi-pass membrane protein</topology>
    </subcellularLocation>
</comment>
<dbReference type="Pfam" id="PF00512">
    <property type="entry name" value="HisKA"/>
    <property type="match status" value="1"/>
</dbReference>
<dbReference type="SUPFAM" id="SSF158472">
    <property type="entry name" value="HAMP domain-like"/>
    <property type="match status" value="1"/>
</dbReference>
<evidence type="ECO:0000256" key="3">
    <source>
        <dbReference type="ARBA" id="ARBA00012438"/>
    </source>
</evidence>
<evidence type="ECO:0000256" key="9">
    <source>
        <dbReference type="ARBA" id="ARBA00022840"/>
    </source>
</evidence>
<dbReference type="CDD" id="cd00082">
    <property type="entry name" value="HisKA"/>
    <property type="match status" value="1"/>
</dbReference>
<dbReference type="CDD" id="cd06225">
    <property type="entry name" value="HAMP"/>
    <property type="match status" value="1"/>
</dbReference>
<dbReference type="InterPro" id="IPR005467">
    <property type="entry name" value="His_kinase_dom"/>
</dbReference>
<evidence type="ECO:0000259" key="14">
    <source>
        <dbReference type="PROSITE" id="PS50885"/>
    </source>
</evidence>
<evidence type="ECO:0000256" key="7">
    <source>
        <dbReference type="ARBA" id="ARBA00022741"/>
    </source>
</evidence>
<evidence type="ECO:0000256" key="1">
    <source>
        <dbReference type="ARBA" id="ARBA00000085"/>
    </source>
</evidence>
<evidence type="ECO:0000259" key="13">
    <source>
        <dbReference type="PROSITE" id="PS50109"/>
    </source>
</evidence>
<dbReference type="AlphaFoldDB" id="A0A3D9I111"/>
<dbReference type="InterPro" id="IPR036097">
    <property type="entry name" value="HisK_dim/P_sf"/>
</dbReference>
<keyword evidence="8 15" id="KW-0418">Kinase</keyword>
<dbReference type="PROSITE" id="PS50109">
    <property type="entry name" value="HIS_KIN"/>
    <property type="match status" value="1"/>
</dbReference>
<evidence type="ECO:0000256" key="6">
    <source>
        <dbReference type="ARBA" id="ARBA00022679"/>
    </source>
</evidence>
<dbReference type="SMART" id="SM00388">
    <property type="entry name" value="HisKA"/>
    <property type="match status" value="1"/>
</dbReference>
<dbReference type="GO" id="GO:0016036">
    <property type="term" value="P:cellular response to phosphate starvation"/>
    <property type="evidence" value="ECO:0007669"/>
    <property type="project" value="TreeGrafter"/>
</dbReference>
<dbReference type="Gene3D" id="1.10.287.130">
    <property type="match status" value="1"/>
</dbReference>
<organism evidence="15 16">
    <name type="scientific">Cohnella lupini</name>
    <dbReference type="NCBI Taxonomy" id="1294267"/>
    <lineage>
        <taxon>Bacteria</taxon>
        <taxon>Bacillati</taxon>
        <taxon>Bacillota</taxon>
        <taxon>Bacilli</taxon>
        <taxon>Bacillales</taxon>
        <taxon>Paenibacillaceae</taxon>
        <taxon>Cohnella</taxon>
    </lineage>
</organism>
<dbReference type="CDD" id="cd00075">
    <property type="entry name" value="HATPase"/>
    <property type="match status" value="1"/>
</dbReference>
<dbReference type="SMART" id="SM00387">
    <property type="entry name" value="HATPase_c"/>
    <property type="match status" value="1"/>
</dbReference>
<keyword evidence="12" id="KW-1133">Transmembrane helix</keyword>
<dbReference type="RefSeq" id="WP_115994882.1">
    <property type="nucleotide sequence ID" value="NZ_QRDY01000018.1"/>
</dbReference>
<evidence type="ECO:0000313" key="16">
    <source>
        <dbReference type="Proteomes" id="UP000256869"/>
    </source>
</evidence>
<keyword evidence="9" id="KW-0067">ATP-binding</keyword>
<protein>
    <recommendedName>
        <fullName evidence="3">histidine kinase</fullName>
        <ecNumber evidence="3">2.7.13.3</ecNumber>
    </recommendedName>
</protein>
<dbReference type="SUPFAM" id="SSF55874">
    <property type="entry name" value="ATPase domain of HSP90 chaperone/DNA topoisomerase II/histidine kinase"/>
    <property type="match status" value="1"/>
</dbReference>
<keyword evidence="10" id="KW-0902">Two-component regulatory system</keyword>
<evidence type="ECO:0000256" key="4">
    <source>
        <dbReference type="ARBA" id="ARBA00022475"/>
    </source>
</evidence>
<keyword evidence="5" id="KW-0597">Phosphoprotein</keyword>
<evidence type="ECO:0000256" key="5">
    <source>
        <dbReference type="ARBA" id="ARBA00022553"/>
    </source>
</evidence>
<comment type="catalytic activity">
    <reaction evidence="1">
        <text>ATP + protein L-histidine = ADP + protein N-phospho-L-histidine.</text>
        <dbReference type="EC" id="2.7.13.3"/>
    </reaction>
</comment>
<keyword evidence="6" id="KW-0808">Transferase</keyword>
<dbReference type="EC" id="2.7.13.3" evidence="3"/>
<keyword evidence="7" id="KW-0547">Nucleotide-binding</keyword>
<accession>A0A3D9I111</accession>
<comment type="caution">
    <text evidence="15">The sequence shown here is derived from an EMBL/GenBank/DDBJ whole genome shotgun (WGS) entry which is preliminary data.</text>
</comment>
<dbReference type="GO" id="GO:0000155">
    <property type="term" value="F:phosphorelay sensor kinase activity"/>
    <property type="evidence" value="ECO:0007669"/>
    <property type="project" value="InterPro"/>
</dbReference>
<dbReference type="GO" id="GO:0005524">
    <property type="term" value="F:ATP binding"/>
    <property type="evidence" value="ECO:0007669"/>
    <property type="project" value="UniProtKB-KW"/>
</dbReference>
<proteinExistence type="predicted"/>
<dbReference type="OrthoDB" id="9813151at2"/>
<evidence type="ECO:0000256" key="8">
    <source>
        <dbReference type="ARBA" id="ARBA00022777"/>
    </source>
</evidence>
<dbReference type="Pfam" id="PF02518">
    <property type="entry name" value="HATPase_c"/>
    <property type="match status" value="1"/>
</dbReference>
<keyword evidence="16" id="KW-1185">Reference proteome</keyword>
<keyword evidence="12" id="KW-0812">Transmembrane</keyword>
<dbReference type="PROSITE" id="PS50885">
    <property type="entry name" value="HAMP"/>
    <property type="match status" value="1"/>
</dbReference>
<evidence type="ECO:0000313" key="15">
    <source>
        <dbReference type="EMBL" id="RED55309.1"/>
    </source>
</evidence>
<keyword evidence="4" id="KW-1003">Cell membrane</keyword>
<evidence type="ECO:0000256" key="10">
    <source>
        <dbReference type="ARBA" id="ARBA00023012"/>
    </source>
</evidence>